<dbReference type="Proteomes" id="UP000240542">
    <property type="component" value="Unassembled WGS sequence"/>
</dbReference>
<evidence type="ECO:0000259" key="5">
    <source>
        <dbReference type="PROSITE" id="PS50977"/>
    </source>
</evidence>
<dbReference type="OrthoDB" id="3296001at2"/>
<proteinExistence type="predicted"/>
<keyword evidence="7" id="KW-1185">Reference proteome</keyword>
<gene>
    <name evidence="6" type="ORF">CLV63_104127</name>
</gene>
<name>A0A2P8DNY4_9ACTN</name>
<organism evidence="6 7">
    <name type="scientific">Murinocardiopsis flavida</name>
    <dbReference type="NCBI Taxonomy" id="645275"/>
    <lineage>
        <taxon>Bacteria</taxon>
        <taxon>Bacillati</taxon>
        <taxon>Actinomycetota</taxon>
        <taxon>Actinomycetes</taxon>
        <taxon>Streptosporangiales</taxon>
        <taxon>Nocardiopsidaceae</taxon>
        <taxon>Murinocardiopsis</taxon>
    </lineage>
</organism>
<feature type="domain" description="HTH tetR-type" evidence="5">
    <location>
        <begin position="11"/>
        <end position="71"/>
    </location>
</feature>
<keyword evidence="1" id="KW-0805">Transcription regulation</keyword>
<dbReference type="InterPro" id="IPR009057">
    <property type="entry name" value="Homeodomain-like_sf"/>
</dbReference>
<evidence type="ECO:0000313" key="7">
    <source>
        <dbReference type="Proteomes" id="UP000240542"/>
    </source>
</evidence>
<dbReference type="PANTHER" id="PTHR30055:SF234">
    <property type="entry name" value="HTH-TYPE TRANSCRIPTIONAL REGULATOR BETI"/>
    <property type="match status" value="1"/>
</dbReference>
<dbReference type="EMBL" id="PYGA01000004">
    <property type="protein sequence ID" value="PSK98903.1"/>
    <property type="molecule type" value="Genomic_DNA"/>
</dbReference>
<evidence type="ECO:0000313" key="6">
    <source>
        <dbReference type="EMBL" id="PSK98903.1"/>
    </source>
</evidence>
<protein>
    <submittedName>
        <fullName evidence="6">TetR family transcriptional regulator</fullName>
    </submittedName>
</protein>
<dbReference type="GO" id="GO:0000976">
    <property type="term" value="F:transcription cis-regulatory region binding"/>
    <property type="evidence" value="ECO:0007669"/>
    <property type="project" value="TreeGrafter"/>
</dbReference>
<sequence length="203" mass="22373">MDESRRARKKRQTRRLLAETAIRLFDEQGYEQTTVAQIAAAADVATKTFFNHFPSKDDVLFADTLYSHAIPLDVIADRRPGESIPDLVVRIYDALLADYRAEGVGQRDPALMETYTRLVMAVPALQAKALHMVFDLQKEISAALLKAYPDDLDPISSSAVVGAMVGATRAAALTSIELGQSPEEFWAAMRRAVEIAMHGLPAR</sequence>
<dbReference type="Pfam" id="PF00440">
    <property type="entry name" value="TetR_N"/>
    <property type="match status" value="1"/>
</dbReference>
<keyword evidence="3" id="KW-0804">Transcription</keyword>
<dbReference type="InterPro" id="IPR050109">
    <property type="entry name" value="HTH-type_TetR-like_transc_reg"/>
</dbReference>
<reference evidence="6 7" key="1">
    <citation type="submission" date="2018-03" db="EMBL/GenBank/DDBJ databases">
        <title>Genomic Encyclopedia of Archaeal and Bacterial Type Strains, Phase II (KMG-II): from individual species to whole genera.</title>
        <authorList>
            <person name="Goeker M."/>
        </authorList>
    </citation>
    <scope>NUCLEOTIDE SEQUENCE [LARGE SCALE GENOMIC DNA]</scope>
    <source>
        <strain evidence="6 7">DSM 45312</strain>
    </source>
</reference>
<evidence type="ECO:0000256" key="3">
    <source>
        <dbReference type="ARBA" id="ARBA00023163"/>
    </source>
</evidence>
<dbReference type="GO" id="GO:0003700">
    <property type="term" value="F:DNA-binding transcription factor activity"/>
    <property type="evidence" value="ECO:0007669"/>
    <property type="project" value="TreeGrafter"/>
</dbReference>
<dbReference type="PANTHER" id="PTHR30055">
    <property type="entry name" value="HTH-TYPE TRANSCRIPTIONAL REGULATOR RUTR"/>
    <property type="match status" value="1"/>
</dbReference>
<dbReference type="PRINTS" id="PR00455">
    <property type="entry name" value="HTHTETR"/>
</dbReference>
<dbReference type="RefSeq" id="WP_106582231.1">
    <property type="nucleotide sequence ID" value="NZ_PYGA01000004.1"/>
</dbReference>
<keyword evidence="2 4" id="KW-0238">DNA-binding</keyword>
<dbReference type="Gene3D" id="1.10.10.60">
    <property type="entry name" value="Homeodomain-like"/>
    <property type="match status" value="1"/>
</dbReference>
<dbReference type="InterPro" id="IPR001647">
    <property type="entry name" value="HTH_TetR"/>
</dbReference>
<dbReference type="PROSITE" id="PS50977">
    <property type="entry name" value="HTH_TETR_2"/>
    <property type="match status" value="1"/>
</dbReference>
<evidence type="ECO:0000256" key="1">
    <source>
        <dbReference type="ARBA" id="ARBA00023015"/>
    </source>
</evidence>
<dbReference type="Gene3D" id="1.10.357.10">
    <property type="entry name" value="Tetracycline Repressor, domain 2"/>
    <property type="match status" value="1"/>
</dbReference>
<feature type="DNA-binding region" description="H-T-H motif" evidence="4">
    <location>
        <begin position="34"/>
        <end position="53"/>
    </location>
</feature>
<dbReference type="AlphaFoldDB" id="A0A2P8DNY4"/>
<accession>A0A2P8DNY4</accession>
<dbReference type="SUPFAM" id="SSF46689">
    <property type="entry name" value="Homeodomain-like"/>
    <property type="match status" value="1"/>
</dbReference>
<evidence type="ECO:0000256" key="2">
    <source>
        <dbReference type="ARBA" id="ARBA00023125"/>
    </source>
</evidence>
<comment type="caution">
    <text evidence="6">The sequence shown here is derived from an EMBL/GenBank/DDBJ whole genome shotgun (WGS) entry which is preliminary data.</text>
</comment>
<evidence type="ECO:0000256" key="4">
    <source>
        <dbReference type="PROSITE-ProRule" id="PRU00335"/>
    </source>
</evidence>